<proteinExistence type="predicted"/>
<dbReference type="Proteomes" id="UP000003857">
    <property type="component" value="Unassembled WGS sequence"/>
</dbReference>
<dbReference type="PANTHER" id="PTHR11845:SF13">
    <property type="entry name" value="5'-DEOXYNUCLEOTIDASE HDDC2"/>
    <property type="match status" value="1"/>
</dbReference>
<keyword evidence="1" id="KW-0479">Metal-binding</keyword>
<comment type="caution">
    <text evidence="4">The sequence shown here is derived from an EMBL/GenBank/DDBJ whole genome shotgun (WGS) entry which is preliminary data.</text>
</comment>
<protein>
    <submittedName>
        <fullName evidence="4">HD domain protein</fullName>
    </submittedName>
</protein>
<dbReference type="InterPro" id="IPR006674">
    <property type="entry name" value="HD_domain"/>
</dbReference>
<dbReference type="PANTHER" id="PTHR11845">
    <property type="entry name" value="5'-DEOXYNUCLEOTIDASE HDDC2"/>
    <property type="match status" value="1"/>
</dbReference>
<evidence type="ECO:0000256" key="1">
    <source>
        <dbReference type="ARBA" id="ARBA00022723"/>
    </source>
</evidence>
<name>A0ABC9PGC3_STRSA</name>
<evidence type="ECO:0000313" key="4">
    <source>
        <dbReference type="EMBL" id="EGC25926.1"/>
    </source>
</evidence>
<dbReference type="SUPFAM" id="SSF109604">
    <property type="entry name" value="HD-domain/PDEase-like"/>
    <property type="match status" value="1"/>
</dbReference>
<keyword evidence="2" id="KW-0378">Hydrolase</keyword>
<dbReference type="AlphaFoldDB" id="A0ABC9PGC3"/>
<dbReference type="GO" id="GO:0016787">
    <property type="term" value="F:hydrolase activity"/>
    <property type="evidence" value="ECO:0007669"/>
    <property type="project" value="UniProtKB-KW"/>
</dbReference>
<dbReference type="Pfam" id="PF13023">
    <property type="entry name" value="HD_3"/>
    <property type="match status" value="1"/>
</dbReference>
<dbReference type="InterPro" id="IPR039356">
    <property type="entry name" value="YfbR/HDDC2"/>
</dbReference>
<evidence type="ECO:0000256" key="2">
    <source>
        <dbReference type="ARBA" id="ARBA00022801"/>
    </source>
</evidence>
<accession>A0ABC9PGC3</accession>
<gene>
    <name evidence="4" type="ORF">HMPREF9390_0393</name>
</gene>
<dbReference type="GO" id="GO:0046872">
    <property type="term" value="F:metal ion binding"/>
    <property type="evidence" value="ECO:0007669"/>
    <property type="project" value="UniProtKB-KW"/>
</dbReference>
<dbReference type="Gene3D" id="1.10.3210.10">
    <property type="entry name" value="Hypothetical protein af1432"/>
    <property type="match status" value="1"/>
</dbReference>
<feature type="domain" description="HD" evidence="3">
    <location>
        <begin position="30"/>
        <end position="192"/>
    </location>
</feature>
<dbReference type="EMBL" id="AEWZ01000001">
    <property type="protein sequence ID" value="EGC25926.1"/>
    <property type="molecule type" value="Genomic_DNA"/>
</dbReference>
<evidence type="ECO:0000259" key="3">
    <source>
        <dbReference type="Pfam" id="PF13023"/>
    </source>
</evidence>
<reference evidence="4 5" key="1">
    <citation type="submission" date="2011-01" db="EMBL/GenBank/DDBJ databases">
        <authorList>
            <person name="Muzny D."/>
            <person name="Qin X."/>
            <person name="Buhay C."/>
            <person name="Dugan-Rocha S."/>
            <person name="Ding Y."/>
            <person name="Chen G."/>
            <person name="Hawes A."/>
            <person name="Holder M."/>
            <person name="Jhangiani S."/>
            <person name="Johnson A."/>
            <person name="Khan Z."/>
            <person name="Li Z."/>
            <person name="Liu W."/>
            <person name="Liu X."/>
            <person name="Perez L."/>
            <person name="Shen H."/>
            <person name="Wang Q."/>
            <person name="Watt J."/>
            <person name="Xi L."/>
            <person name="Xin Y."/>
            <person name="Zhou J."/>
            <person name="Deng J."/>
            <person name="Jiang H."/>
            <person name="Liu Y."/>
            <person name="Qu J."/>
            <person name="Song X.-Z."/>
            <person name="Zhang L."/>
            <person name="Villasana D."/>
            <person name="Johnson A."/>
            <person name="Liu J."/>
            <person name="Liyanage D."/>
            <person name="Lorensuhewa L."/>
            <person name="Robinson T."/>
            <person name="Song A."/>
            <person name="Song B.-B."/>
            <person name="Dinh H."/>
            <person name="Thornton R."/>
            <person name="Coyle M."/>
            <person name="Francisco L."/>
            <person name="Jackson L."/>
            <person name="Javaid M."/>
            <person name="Korchina V."/>
            <person name="Kovar C."/>
            <person name="Mata R."/>
            <person name="Mathew T."/>
            <person name="Ngo R."/>
            <person name="Nguyen L."/>
            <person name="Nguyen N."/>
            <person name="Okwuonu G."/>
            <person name="Ongeri F."/>
            <person name="Pham C."/>
            <person name="Simmons D."/>
            <person name="Wilczek-Boney K."/>
            <person name="Hale W."/>
            <person name="Jakkamsetti A."/>
            <person name="Pham P."/>
            <person name="Ruth R."/>
            <person name="San Lucas F."/>
            <person name="Warren J."/>
            <person name="Zhang J."/>
            <person name="Zhao Z."/>
            <person name="Zhou C."/>
            <person name="Zhu D."/>
            <person name="Lee S."/>
            <person name="Bess C."/>
            <person name="Blankenburg K."/>
            <person name="Forbes L."/>
            <person name="Fu Q."/>
            <person name="Gubbala S."/>
            <person name="Hirani K."/>
            <person name="Jayaseelan J.C."/>
            <person name="Lara F."/>
            <person name="Munidasa M."/>
            <person name="Palculict T."/>
            <person name="Patil S."/>
            <person name="Pu L.-L."/>
            <person name="Saada N."/>
            <person name="Tang L."/>
            <person name="Weissenberger G."/>
            <person name="Zhu Y."/>
            <person name="Hemphill L."/>
            <person name="Shang Y."/>
            <person name="Youmans B."/>
            <person name="Ayvaz T."/>
            <person name="Ross M."/>
            <person name="Santibanez J."/>
            <person name="Aqrawi P."/>
            <person name="Gross S."/>
            <person name="Joshi V."/>
            <person name="Fowler G."/>
            <person name="Nazareth L."/>
            <person name="Reid J."/>
            <person name="Worley K."/>
            <person name="Petrosino J."/>
            <person name="Highlander S."/>
            <person name="Gibbs R."/>
        </authorList>
    </citation>
    <scope>NUCLEOTIDE SEQUENCE [LARGE SCALE GENOMIC DNA]</scope>
    <source>
        <strain evidence="4 5">SK405</strain>
    </source>
</reference>
<sequence length="211" mass="24487">MLLWYNNKNISKEFHMLKRLQQQLAFTNELEKLKATHRNNRTLDAYRFENSAEHSWQGALMALVFQEYIPEEVNLEKVMSMLLIHDLGEIYAGDTFIFDDVGKSDSYDRELESLKISLDKLPSDQQDTFLKLWQEFETGISIEAKYARVLDALVPLLNHLEVAQPHDNPHSLTKSQVIAKKSFIQETSLALWELAQEVIDRSVAKGLYLDE</sequence>
<organism evidence="4 5">
    <name type="scientific">Streptococcus sanguinis SK405</name>
    <dbReference type="NCBI Taxonomy" id="888817"/>
    <lineage>
        <taxon>Bacteria</taxon>
        <taxon>Bacillati</taxon>
        <taxon>Bacillota</taxon>
        <taxon>Bacilli</taxon>
        <taxon>Lactobacillales</taxon>
        <taxon>Streptococcaceae</taxon>
        <taxon>Streptococcus</taxon>
    </lineage>
</organism>
<evidence type="ECO:0000313" key="5">
    <source>
        <dbReference type="Proteomes" id="UP000003857"/>
    </source>
</evidence>